<evidence type="ECO:0000256" key="2">
    <source>
        <dbReference type="ARBA" id="ARBA00023054"/>
    </source>
</evidence>
<dbReference type="Ensembl" id="ENSSGRT00000110527.1">
    <property type="protein sequence ID" value="ENSSGRP00000103967.1"/>
    <property type="gene ID" value="ENSSGRG00000051549.1"/>
</dbReference>
<evidence type="ECO:0000313" key="8">
    <source>
        <dbReference type="Proteomes" id="UP000472262"/>
    </source>
</evidence>
<feature type="region of interest" description="Disordered" evidence="5">
    <location>
        <begin position="710"/>
        <end position="730"/>
    </location>
</feature>
<dbReference type="GO" id="GO:0005200">
    <property type="term" value="F:structural constituent of cytoskeleton"/>
    <property type="evidence" value="ECO:0007669"/>
    <property type="project" value="InterPro"/>
</dbReference>
<evidence type="ECO:0000256" key="3">
    <source>
        <dbReference type="RuleBase" id="RU000685"/>
    </source>
</evidence>
<feature type="domain" description="IF rod" evidence="6">
    <location>
        <begin position="10"/>
        <end position="317"/>
    </location>
</feature>
<dbReference type="GO" id="GO:0042383">
    <property type="term" value="C:sarcolemma"/>
    <property type="evidence" value="ECO:0007669"/>
    <property type="project" value="TreeGrafter"/>
</dbReference>
<dbReference type="PANTHER" id="PTHR47136">
    <property type="entry name" value="SYNEMIN"/>
    <property type="match status" value="1"/>
</dbReference>
<dbReference type="GO" id="GO:0060053">
    <property type="term" value="C:neurofilament cytoskeleton"/>
    <property type="evidence" value="ECO:0007669"/>
    <property type="project" value="TreeGrafter"/>
</dbReference>
<feature type="compositionally biased region" description="Basic and acidic residues" evidence="5">
    <location>
        <begin position="491"/>
        <end position="521"/>
    </location>
</feature>
<keyword evidence="2 4" id="KW-0175">Coiled coil</keyword>
<dbReference type="InterPro" id="IPR018039">
    <property type="entry name" value="IF_conserved"/>
</dbReference>
<evidence type="ECO:0000256" key="1">
    <source>
        <dbReference type="ARBA" id="ARBA00022754"/>
    </source>
</evidence>
<keyword evidence="8" id="KW-1185">Reference proteome</keyword>
<dbReference type="PROSITE" id="PS00226">
    <property type="entry name" value="IF_ROD_1"/>
    <property type="match status" value="1"/>
</dbReference>
<reference evidence="7" key="1">
    <citation type="submission" date="2025-08" db="UniProtKB">
        <authorList>
            <consortium name="Ensembl"/>
        </authorList>
    </citation>
    <scope>IDENTIFICATION</scope>
</reference>
<feature type="region of interest" description="Disordered" evidence="5">
    <location>
        <begin position="414"/>
        <end position="521"/>
    </location>
</feature>
<feature type="coiled-coil region" evidence="4">
    <location>
        <begin position="15"/>
        <end position="49"/>
    </location>
</feature>
<dbReference type="InterPro" id="IPR030634">
    <property type="entry name" value="SYNM"/>
</dbReference>
<dbReference type="SMART" id="SM01391">
    <property type="entry name" value="Filament"/>
    <property type="match status" value="1"/>
</dbReference>
<name>A0A672SQJ7_SINGR</name>
<comment type="similarity">
    <text evidence="3">Belongs to the intermediate filament family.</text>
</comment>
<evidence type="ECO:0000256" key="4">
    <source>
        <dbReference type="SAM" id="Coils"/>
    </source>
</evidence>
<dbReference type="SUPFAM" id="SSF64593">
    <property type="entry name" value="Intermediate filament protein, coiled coil region"/>
    <property type="match status" value="2"/>
</dbReference>
<dbReference type="Proteomes" id="UP000472262">
    <property type="component" value="Unassembled WGS sequence"/>
</dbReference>
<dbReference type="GO" id="GO:0017166">
    <property type="term" value="F:vinculin binding"/>
    <property type="evidence" value="ECO:0007669"/>
    <property type="project" value="TreeGrafter"/>
</dbReference>
<dbReference type="Pfam" id="PF00038">
    <property type="entry name" value="Filament"/>
    <property type="match status" value="1"/>
</dbReference>
<protein>
    <submittedName>
        <fullName evidence="7">Synemin-like</fullName>
    </submittedName>
</protein>
<dbReference type="PANTHER" id="PTHR47136:SF1">
    <property type="entry name" value="SYNEMIN"/>
    <property type="match status" value="1"/>
</dbReference>
<dbReference type="AlphaFoldDB" id="A0A672SQJ7"/>
<dbReference type="Gene3D" id="1.20.5.1160">
    <property type="entry name" value="Vasodilator-stimulated phosphoprotein"/>
    <property type="match status" value="1"/>
</dbReference>
<evidence type="ECO:0000313" key="7">
    <source>
        <dbReference type="Ensembl" id="ENSSGRP00000103967.1"/>
    </source>
</evidence>
<dbReference type="OMA" id="WTESFEM"/>
<feature type="coiled-coil region" evidence="4">
    <location>
        <begin position="202"/>
        <end position="289"/>
    </location>
</feature>
<dbReference type="GO" id="GO:0045104">
    <property type="term" value="P:intermediate filament cytoskeleton organization"/>
    <property type="evidence" value="ECO:0007669"/>
    <property type="project" value="InterPro"/>
</dbReference>
<dbReference type="GO" id="GO:0008307">
    <property type="term" value="F:structural constituent of muscle"/>
    <property type="evidence" value="ECO:0007669"/>
    <property type="project" value="InterPro"/>
</dbReference>
<accession>A0A672SQJ7</accession>
<dbReference type="InterPro" id="IPR039008">
    <property type="entry name" value="IF_rod_dom"/>
</dbReference>
<keyword evidence="1 3" id="KW-0403">Intermediate filament</keyword>
<evidence type="ECO:0000259" key="6">
    <source>
        <dbReference type="SMART" id="SM01391"/>
    </source>
</evidence>
<gene>
    <name evidence="7" type="primary">synm</name>
</gene>
<evidence type="ECO:0000256" key="5">
    <source>
        <dbReference type="SAM" id="MobiDB-lite"/>
    </source>
</evidence>
<dbReference type="GO" id="GO:0031443">
    <property type="term" value="P:fast-twitch skeletal muscle fiber contraction"/>
    <property type="evidence" value="ECO:0007669"/>
    <property type="project" value="TreeGrafter"/>
</dbReference>
<dbReference type="GO" id="GO:0043034">
    <property type="term" value="C:costamere"/>
    <property type="evidence" value="ECO:0007669"/>
    <property type="project" value="TreeGrafter"/>
</dbReference>
<dbReference type="GO" id="GO:0019215">
    <property type="term" value="F:intermediate filament binding"/>
    <property type="evidence" value="ECO:0007669"/>
    <property type="project" value="TreeGrafter"/>
</dbReference>
<feature type="compositionally biased region" description="Basic and acidic residues" evidence="5">
    <location>
        <begin position="430"/>
        <end position="445"/>
    </location>
</feature>
<organism evidence="7 8">
    <name type="scientific">Sinocyclocheilus grahami</name>
    <name type="common">Dianchi golden-line fish</name>
    <name type="synonym">Barbus grahami</name>
    <dbReference type="NCBI Taxonomy" id="75366"/>
    <lineage>
        <taxon>Eukaryota</taxon>
        <taxon>Metazoa</taxon>
        <taxon>Chordata</taxon>
        <taxon>Craniata</taxon>
        <taxon>Vertebrata</taxon>
        <taxon>Euteleostomi</taxon>
        <taxon>Actinopterygii</taxon>
        <taxon>Neopterygii</taxon>
        <taxon>Teleostei</taxon>
        <taxon>Ostariophysi</taxon>
        <taxon>Cypriniformes</taxon>
        <taxon>Cyprinidae</taxon>
        <taxon>Cyprininae</taxon>
        <taxon>Sinocyclocheilus</taxon>
    </lineage>
</organism>
<sequence length="1140" mass="129093">MFRMREPFESEKLQLQELNQRLGQYLMRSKQLEQENTSLISEINSIRTNRSGEWGNKHMSELREMRRLVERLSFEKCRAEMERQKLRNELQTLQAMRSEEASVSKGVDTELKGCERHLHNAFKTNSALEDRLIELENEYKFLEDAHRKEIAHLRDQVHSRTVRVVTQTYHAPPAVTMEEVQEYAANFTESWQGTLDMYRLKVEEIEASIKADQARLDDIQREKREYASQFKRLRDEIEKQTNVQLNLEEQLMNMQEHFRAEICKYQAIIEELEYERRMLSNTISEKLKDHQDLLQVKMGLALEVAAYRALLEEEGRHAQTWSTQHSRERIIDIKMPAHPYTPRVSVNSASRPDIRKKAFTDVKYMEPTSSLRTSSTSSQFHSYEPSRIVPISVSNRAQQSPASRRDMISFTKAVQAAASSTPKPGVSSVEIKREETDQRIMRKEISQPSSKGSLDHTHSRIKSAQSSTASKIEKPKPVKVISPPASLSKTTTEEKSQKDVEPKAKGMDAKQDKEKSKVTMEEEIRDVKESIAKDEKESENVGHKVFVGEEKVLDAVSMKEIIQQVMNPAGLDTKVSSSPDSKVTYHVEKTEQEDGTTKTQIFLQSKVEEEVDLSEDSALEELLSMGVKKVTLENIKGTPTGTMIENLLSLGLQGENLENRLVNVEIIEEPVESDEEGEIEIEETVEIKSKQPNIDPSSMFFQIEELESNPKTMKPNESGSAEASQYGNSGSVQVREVTRDESLPYFSHGQDSQEYFVSTPEDNMSESEEGGRFMSYSHYGVVDDLSDERYYQEDDPKHPTAEGHSYRESPEYEYSFFSDNIQDCIIEEEVHVSPTLQQSIVGILRKDSLDPEQQLRGALEQIQDTVSGALKEELAFFTKGRETPENVSVDIKKVEQVTDNGTMTIVAELNVSQTLEESGLLEGEGDDLSEEQIMAALGSSHPKLQQAIGGGAGVGYTMKISQEEFQMEGMPWMTGDEEIQQWSSTDEAGKTEKHIKLGPSEKSFTFQMDVNNSSSASASGGAVEVQRGGGATEFPQTQMIDPHLKEMFNGSIQMSLCLFNSRHVSVNTADLTEMSSFLKQLQGSFTLTEGLLRPSLPLVHSIEHSTNTKMSFIMKSIHNVTYSTLLTSLMHAIIIRMAHL</sequence>
<proteinExistence type="inferred from homology"/>
<feature type="coiled-coil region" evidence="4">
    <location>
        <begin position="79"/>
        <end position="152"/>
    </location>
</feature>
<dbReference type="Gene3D" id="1.20.5.170">
    <property type="match status" value="1"/>
</dbReference>
<dbReference type="GO" id="GO:0005882">
    <property type="term" value="C:intermediate filament"/>
    <property type="evidence" value="ECO:0007669"/>
    <property type="project" value="UniProtKB-KW"/>
</dbReference>
<dbReference type="InParanoid" id="A0A672SQJ7"/>
<reference evidence="7" key="2">
    <citation type="submission" date="2025-09" db="UniProtKB">
        <authorList>
            <consortium name="Ensembl"/>
        </authorList>
    </citation>
    <scope>IDENTIFICATION</scope>
</reference>